<evidence type="ECO:0000313" key="3">
    <source>
        <dbReference type="Proteomes" id="UP000011116"/>
    </source>
</evidence>
<dbReference type="EnsemblPlants" id="HORVU.MOREX.r3.6HG0589060.1">
    <property type="protein sequence ID" value="HORVU.MOREX.r3.6HG0589060.1.CDS1"/>
    <property type="gene ID" value="HORVU.MOREX.r3.6HG0589060"/>
</dbReference>
<sequence>MEERKDAPVPEGEEPKSDAQIFEVVLKTEVKQSTFLRNVGLQSSKYNSDKATLIVAIHVCDLEQKLEMSELQAEVMQEQMTSIKMKEEEYEAAHDKELELLRKKSQEHEEKLAHLMALFGAKAS</sequence>
<dbReference type="Proteomes" id="UP000011116">
    <property type="component" value="Chromosome 6H"/>
</dbReference>
<reference evidence="2" key="3">
    <citation type="submission" date="2022-01" db="UniProtKB">
        <authorList>
            <consortium name="EnsemblPlants"/>
        </authorList>
    </citation>
    <scope>IDENTIFICATION</scope>
    <source>
        <strain evidence="2">subsp. vulgare</strain>
    </source>
</reference>
<reference evidence="3" key="1">
    <citation type="journal article" date="2012" name="Nature">
        <title>A physical, genetic and functional sequence assembly of the barley genome.</title>
        <authorList>
            <consortium name="The International Barley Genome Sequencing Consortium"/>
            <person name="Mayer K.F."/>
            <person name="Waugh R."/>
            <person name="Brown J.W."/>
            <person name="Schulman A."/>
            <person name="Langridge P."/>
            <person name="Platzer M."/>
            <person name="Fincher G.B."/>
            <person name="Muehlbauer G.J."/>
            <person name="Sato K."/>
            <person name="Close T.J."/>
            <person name="Wise R.P."/>
            <person name="Stein N."/>
        </authorList>
    </citation>
    <scope>NUCLEOTIDE SEQUENCE [LARGE SCALE GENOMIC DNA]</scope>
    <source>
        <strain evidence="3">cv. Morex</strain>
    </source>
</reference>
<dbReference type="SMR" id="A0A8I6YSU4"/>
<dbReference type="Gramene" id="HORVU.MOREX.r3.6HG0589060.1">
    <property type="protein sequence ID" value="HORVU.MOREX.r3.6HG0589060.1.CDS1"/>
    <property type="gene ID" value="HORVU.MOREX.r3.6HG0589060"/>
</dbReference>
<evidence type="ECO:0000313" key="2">
    <source>
        <dbReference type="EnsemblPlants" id="HORVU.MOREX.r3.6HG0589060.1.CDS1"/>
    </source>
</evidence>
<evidence type="ECO:0000256" key="1">
    <source>
        <dbReference type="SAM" id="Coils"/>
    </source>
</evidence>
<accession>A0A8I6YSU4</accession>
<dbReference type="Gramene" id="HORVU.MOREX.r2.6HG0488260.1">
    <property type="protein sequence ID" value="HORVU.MOREX.r2.6HG0488260.1.CDS.1"/>
    <property type="gene ID" value="HORVU.MOREX.r2.6HG0488260"/>
</dbReference>
<protein>
    <submittedName>
        <fullName evidence="2">Uncharacterized protein</fullName>
    </submittedName>
</protein>
<keyword evidence="1" id="KW-0175">Coiled coil</keyword>
<feature type="coiled-coil region" evidence="1">
    <location>
        <begin position="91"/>
        <end position="118"/>
    </location>
</feature>
<reference evidence="2" key="2">
    <citation type="submission" date="2020-10" db="EMBL/GenBank/DDBJ databases">
        <authorList>
            <person name="Scholz U."/>
            <person name="Mascher M."/>
            <person name="Fiebig A."/>
        </authorList>
    </citation>
    <scope>NUCLEOTIDE SEQUENCE [LARGE SCALE GENOMIC DNA]</scope>
    <source>
        <strain evidence="2">cv. Morex</strain>
    </source>
</reference>
<keyword evidence="3" id="KW-1185">Reference proteome</keyword>
<proteinExistence type="predicted"/>
<name>A0A8I6YSU4_HORVV</name>
<dbReference type="AlphaFoldDB" id="A0A8I6YSU4"/>
<organism evidence="2 3">
    <name type="scientific">Hordeum vulgare subsp. vulgare</name>
    <name type="common">Domesticated barley</name>
    <dbReference type="NCBI Taxonomy" id="112509"/>
    <lineage>
        <taxon>Eukaryota</taxon>
        <taxon>Viridiplantae</taxon>
        <taxon>Streptophyta</taxon>
        <taxon>Embryophyta</taxon>
        <taxon>Tracheophyta</taxon>
        <taxon>Spermatophyta</taxon>
        <taxon>Magnoliopsida</taxon>
        <taxon>Liliopsida</taxon>
        <taxon>Poales</taxon>
        <taxon>Poaceae</taxon>
        <taxon>BOP clade</taxon>
        <taxon>Pooideae</taxon>
        <taxon>Triticodae</taxon>
        <taxon>Triticeae</taxon>
        <taxon>Hordeinae</taxon>
        <taxon>Hordeum</taxon>
    </lineage>
</organism>